<accession>A0A2M8KW95</accession>
<dbReference type="EMBL" id="PFEF01000008">
    <property type="protein sequence ID" value="PJE64205.1"/>
    <property type="molecule type" value="Genomic_DNA"/>
</dbReference>
<dbReference type="AlphaFoldDB" id="A0A2M8KW95"/>
<proteinExistence type="predicted"/>
<reference evidence="4" key="1">
    <citation type="submission" date="2017-09" db="EMBL/GenBank/DDBJ databases">
        <title>Depth-based differentiation of microbial function through sediment-hosted aquifers and enrichment of novel symbionts in the deep terrestrial subsurface.</title>
        <authorList>
            <person name="Probst A.J."/>
            <person name="Ladd B."/>
            <person name="Jarett J.K."/>
            <person name="Geller-Mcgrath D.E."/>
            <person name="Sieber C.M.K."/>
            <person name="Emerson J.B."/>
            <person name="Anantharaman K."/>
            <person name="Thomas B.C."/>
            <person name="Malmstrom R."/>
            <person name="Stieglmeier M."/>
            <person name="Klingl A."/>
            <person name="Woyke T."/>
            <person name="Ryan C.M."/>
            <person name="Banfield J.F."/>
        </authorList>
    </citation>
    <scope>NUCLEOTIDE SEQUENCE [LARGE SCALE GENOMIC DNA]</scope>
</reference>
<keyword evidence="2" id="KW-0812">Transmembrane</keyword>
<evidence type="ECO:0000256" key="1">
    <source>
        <dbReference type="SAM" id="MobiDB-lite"/>
    </source>
</evidence>
<name>A0A2M8KW95_9BACT</name>
<evidence type="ECO:0000313" key="3">
    <source>
        <dbReference type="EMBL" id="PJE64205.1"/>
    </source>
</evidence>
<evidence type="ECO:0000313" key="4">
    <source>
        <dbReference type="Proteomes" id="UP000229098"/>
    </source>
</evidence>
<evidence type="ECO:0000256" key="2">
    <source>
        <dbReference type="SAM" id="Phobius"/>
    </source>
</evidence>
<feature type="transmembrane region" description="Helical" evidence="2">
    <location>
        <begin position="125"/>
        <end position="156"/>
    </location>
</feature>
<feature type="transmembrane region" description="Helical" evidence="2">
    <location>
        <begin position="89"/>
        <end position="113"/>
    </location>
</feature>
<organism evidence="3 4">
    <name type="scientific">Candidatus Ryanbacteria bacterium CG10_big_fil_rev_8_21_14_0_10_43_42</name>
    <dbReference type="NCBI Taxonomy" id="1974864"/>
    <lineage>
        <taxon>Bacteria</taxon>
        <taxon>Candidatus Ryaniibacteriota</taxon>
    </lineage>
</organism>
<comment type="caution">
    <text evidence="3">The sequence shown here is derived from an EMBL/GenBank/DDBJ whole genome shotgun (WGS) entry which is preliminary data.</text>
</comment>
<feature type="transmembrane region" description="Helical" evidence="2">
    <location>
        <begin position="61"/>
        <end position="82"/>
    </location>
</feature>
<sequence length="172" mass="19205">MASDAIAQISIEQSDTEQESRADLLRARTADKRREKNTEKNQEIKTGTQKPFPISPVESGIGMMIGLCVDAFEALGALTAVIPVIGWAIAGASAVVGAVFSGIMFLGIALWFLFKGICPDNPHNITLYTVLFATTFSNTVFNWLPAWFGFFFWLFYRFYKKKIIPFSFESKK</sequence>
<protein>
    <submittedName>
        <fullName evidence="3">Uncharacterized protein</fullName>
    </submittedName>
</protein>
<feature type="region of interest" description="Disordered" evidence="1">
    <location>
        <begin position="1"/>
        <end position="52"/>
    </location>
</feature>
<keyword evidence="2" id="KW-0472">Membrane</keyword>
<dbReference type="Proteomes" id="UP000229098">
    <property type="component" value="Unassembled WGS sequence"/>
</dbReference>
<keyword evidence="2" id="KW-1133">Transmembrane helix</keyword>
<feature type="compositionally biased region" description="Basic and acidic residues" evidence="1">
    <location>
        <begin position="18"/>
        <end position="43"/>
    </location>
</feature>
<gene>
    <name evidence="3" type="ORF">COU90_03850</name>
</gene>